<organism evidence="2 3">
    <name type="scientific">Colletotrichum gloeosporioides (strain Cg-14)</name>
    <name type="common">Anthracnose fungus</name>
    <name type="synonym">Glomerella cingulata</name>
    <dbReference type="NCBI Taxonomy" id="1237896"/>
    <lineage>
        <taxon>Eukaryota</taxon>
        <taxon>Fungi</taxon>
        <taxon>Dikarya</taxon>
        <taxon>Ascomycota</taxon>
        <taxon>Pezizomycotina</taxon>
        <taxon>Sordariomycetes</taxon>
        <taxon>Hypocreomycetidae</taxon>
        <taxon>Glomerellales</taxon>
        <taxon>Glomerellaceae</taxon>
        <taxon>Colletotrichum</taxon>
        <taxon>Colletotrichum gloeosporioides species complex</taxon>
    </lineage>
</organism>
<evidence type="ECO:0000256" key="1">
    <source>
        <dbReference type="SAM" id="MobiDB-lite"/>
    </source>
</evidence>
<accession>T0KWV3</accession>
<name>T0KWV3_COLGC</name>
<sequence length="78" mass="8689">MHDLSQKTSAKPAHATCDAHRRGWASATWLELAYGNDIAPLIDLYQAVNATPSLEVVSKSVEKIPRKTDFLRPVIHHL</sequence>
<dbReference type="EMBL" id="AMYD01004154">
    <property type="protein sequence ID" value="EQB43861.1"/>
    <property type="molecule type" value="Genomic_DNA"/>
</dbReference>
<comment type="caution">
    <text evidence="2">The sequence shown here is derived from an EMBL/GenBank/DDBJ whole genome shotgun (WGS) entry which is preliminary data.</text>
</comment>
<dbReference type="AlphaFoldDB" id="T0KWV3"/>
<evidence type="ECO:0000313" key="2">
    <source>
        <dbReference type="EMBL" id="EQB43861.1"/>
    </source>
</evidence>
<gene>
    <name evidence="2" type="ORF">CGLO_17447</name>
</gene>
<dbReference type="OrthoDB" id="10368552at2759"/>
<dbReference type="HOGENOM" id="CLU_2621891_0_0_1"/>
<proteinExistence type="predicted"/>
<reference evidence="3" key="1">
    <citation type="journal article" date="2013" name="Mol. Plant Microbe Interact.">
        <title>Global aspects of pacC regulation of pathogenicity genes in Colletotrichum gloeosporioides as revealed by transcriptome analysis.</title>
        <authorList>
            <person name="Alkan N."/>
            <person name="Meng X."/>
            <person name="Friedlander G."/>
            <person name="Reuveni E."/>
            <person name="Sukno S."/>
            <person name="Sherman A."/>
            <person name="Thon M."/>
            <person name="Fluhr R."/>
            <person name="Prusky D."/>
        </authorList>
    </citation>
    <scope>NUCLEOTIDE SEQUENCE [LARGE SCALE GENOMIC DNA]</scope>
    <source>
        <strain evidence="3">Cg-14</strain>
    </source>
</reference>
<feature type="region of interest" description="Disordered" evidence="1">
    <location>
        <begin position="1"/>
        <end position="20"/>
    </location>
</feature>
<evidence type="ECO:0000313" key="3">
    <source>
        <dbReference type="Proteomes" id="UP000015530"/>
    </source>
</evidence>
<protein>
    <submittedName>
        <fullName evidence="2">Uncharacterized protein</fullName>
    </submittedName>
</protein>
<dbReference type="Proteomes" id="UP000015530">
    <property type="component" value="Unassembled WGS sequence"/>
</dbReference>